<dbReference type="SMART" id="SM00563">
    <property type="entry name" value="PlsC"/>
    <property type="match status" value="1"/>
</dbReference>
<keyword evidence="2 9" id="KW-0808">Transferase</keyword>
<keyword evidence="5" id="KW-0443">Lipid metabolism</keyword>
<dbReference type="Proteomes" id="UP000185766">
    <property type="component" value="Unassembled WGS sequence"/>
</dbReference>
<dbReference type="RefSeq" id="WP_074870652.1">
    <property type="nucleotide sequence ID" value="NZ_FOAS01000024.1"/>
</dbReference>
<evidence type="ECO:0000256" key="6">
    <source>
        <dbReference type="ARBA" id="ARBA00023136"/>
    </source>
</evidence>
<evidence type="ECO:0000256" key="5">
    <source>
        <dbReference type="ARBA" id="ARBA00023098"/>
    </source>
</evidence>
<accession>A0A1H7T591</accession>
<comment type="subcellular location">
    <subcellularLocation>
        <location evidence="1">Membrane</location>
    </subcellularLocation>
</comment>
<sequence length="269" mass="29783">MIGYCRLAWRLPRLLLWVLVGLLLACWVSLRSATLPASLAHRQKLTQFWLRGLCACLPYRVQRLGELPQQGALWLANHISWLDIAVLGSIAPLSFLSKAEVRRWPIAGWLAAQAGTLFIQRGSGDGQQLSQQIAERLKLGLPTLVFPEGTTTDGASVRTFHARLLASALERNALIQPLALRYRRQQQRDTLAPFIGDDDLLRHLWRLLQAPVADVEVHLLPCRQACSTDSRRALAASLQQQVTQRVHGHSTATTTDSAVTPGVGIAQTM</sequence>
<evidence type="ECO:0000256" key="2">
    <source>
        <dbReference type="ARBA" id="ARBA00022679"/>
    </source>
</evidence>
<feature type="domain" description="Phospholipid/glycerol acyltransferase" evidence="8">
    <location>
        <begin position="72"/>
        <end position="183"/>
    </location>
</feature>
<gene>
    <name evidence="9" type="ORF">SAMN05216214_1243</name>
</gene>
<keyword evidence="4" id="KW-1133">Transmembrane helix</keyword>
<dbReference type="STRING" id="1429083.GCA_001885685_02483"/>
<organism evidence="9 10">
    <name type="scientific">Atopomonas hussainii</name>
    <dbReference type="NCBI Taxonomy" id="1429083"/>
    <lineage>
        <taxon>Bacteria</taxon>
        <taxon>Pseudomonadati</taxon>
        <taxon>Pseudomonadota</taxon>
        <taxon>Gammaproteobacteria</taxon>
        <taxon>Pseudomonadales</taxon>
        <taxon>Pseudomonadaceae</taxon>
        <taxon>Atopomonas</taxon>
    </lineage>
</organism>
<evidence type="ECO:0000259" key="8">
    <source>
        <dbReference type="SMART" id="SM00563"/>
    </source>
</evidence>
<evidence type="ECO:0000256" key="4">
    <source>
        <dbReference type="ARBA" id="ARBA00022989"/>
    </source>
</evidence>
<dbReference type="Pfam" id="PF01553">
    <property type="entry name" value="Acyltransferase"/>
    <property type="match status" value="1"/>
</dbReference>
<keyword evidence="7 9" id="KW-0012">Acyltransferase</keyword>
<protein>
    <submittedName>
        <fullName evidence="9">1-acyl-sn-glycerol-3-phosphate acyltransferase</fullName>
    </submittedName>
</protein>
<dbReference type="InterPro" id="IPR002123">
    <property type="entry name" value="Plipid/glycerol_acylTrfase"/>
</dbReference>
<evidence type="ECO:0000313" key="9">
    <source>
        <dbReference type="EMBL" id="SEL80070.1"/>
    </source>
</evidence>
<dbReference type="SUPFAM" id="SSF69593">
    <property type="entry name" value="Glycerol-3-phosphate (1)-acyltransferase"/>
    <property type="match status" value="1"/>
</dbReference>
<evidence type="ECO:0000256" key="3">
    <source>
        <dbReference type="ARBA" id="ARBA00022692"/>
    </source>
</evidence>
<dbReference type="CDD" id="cd07989">
    <property type="entry name" value="LPLAT_AGPAT-like"/>
    <property type="match status" value="1"/>
</dbReference>
<keyword evidence="10" id="KW-1185">Reference proteome</keyword>
<evidence type="ECO:0000256" key="1">
    <source>
        <dbReference type="ARBA" id="ARBA00004370"/>
    </source>
</evidence>
<dbReference type="PROSITE" id="PS51257">
    <property type="entry name" value="PROKAR_LIPOPROTEIN"/>
    <property type="match status" value="1"/>
</dbReference>
<keyword evidence="6" id="KW-0472">Membrane</keyword>
<name>A0A1H7T591_9GAMM</name>
<dbReference type="GO" id="GO:0006629">
    <property type="term" value="P:lipid metabolic process"/>
    <property type="evidence" value="ECO:0007669"/>
    <property type="project" value="UniProtKB-KW"/>
</dbReference>
<reference evidence="9 10" key="1">
    <citation type="submission" date="2016-10" db="EMBL/GenBank/DDBJ databases">
        <authorList>
            <person name="de Groot N.N."/>
        </authorList>
    </citation>
    <scope>NUCLEOTIDE SEQUENCE [LARGE SCALE GENOMIC DNA]</scope>
    <source>
        <strain evidence="9 10">JCM 19513</strain>
    </source>
</reference>
<dbReference type="GO" id="GO:0016746">
    <property type="term" value="F:acyltransferase activity"/>
    <property type="evidence" value="ECO:0007669"/>
    <property type="project" value="UniProtKB-KW"/>
</dbReference>
<evidence type="ECO:0000256" key="7">
    <source>
        <dbReference type="ARBA" id="ARBA00023315"/>
    </source>
</evidence>
<proteinExistence type="predicted"/>
<dbReference type="PANTHER" id="PTHR23063">
    <property type="entry name" value="PHOSPHOLIPID ACYLTRANSFERASE"/>
    <property type="match status" value="1"/>
</dbReference>
<dbReference type="GO" id="GO:0016020">
    <property type="term" value="C:membrane"/>
    <property type="evidence" value="ECO:0007669"/>
    <property type="project" value="UniProtKB-SubCell"/>
</dbReference>
<keyword evidence="3" id="KW-0812">Transmembrane</keyword>
<evidence type="ECO:0000313" key="10">
    <source>
        <dbReference type="Proteomes" id="UP000185766"/>
    </source>
</evidence>
<dbReference type="AlphaFoldDB" id="A0A1H7T591"/>
<dbReference type="PANTHER" id="PTHR23063:SF52">
    <property type="entry name" value="LYSOPHOSPHATIDYLCHOLINE ACYLTRANSFERASE"/>
    <property type="match status" value="1"/>
</dbReference>
<dbReference type="EMBL" id="FOAS01000024">
    <property type="protein sequence ID" value="SEL80070.1"/>
    <property type="molecule type" value="Genomic_DNA"/>
</dbReference>